<dbReference type="AlphaFoldDB" id="A0A450T8F2"/>
<protein>
    <submittedName>
        <fullName evidence="2">Uncharacterized protein</fullName>
    </submittedName>
</protein>
<evidence type="ECO:0000313" key="2">
    <source>
        <dbReference type="EMBL" id="VFJ62968.1"/>
    </source>
</evidence>
<proteinExistence type="predicted"/>
<reference evidence="2" key="1">
    <citation type="submission" date="2019-02" db="EMBL/GenBank/DDBJ databases">
        <authorList>
            <person name="Gruber-Vodicka R. H."/>
            <person name="Seah K. B. B."/>
        </authorList>
    </citation>
    <scope>NUCLEOTIDE SEQUENCE</scope>
    <source>
        <strain evidence="2">BECK_DK47</strain>
    </source>
</reference>
<accession>A0A450T8F2</accession>
<feature type="region of interest" description="Disordered" evidence="1">
    <location>
        <begin position="1"/>
        <end position="26"/>
    </location>
</feature>
<sequence>MTRDSSRTTNNTSLPNAYAASDSHTPRDSCVFPNKHVMSNLNLIVDLYTIFKDSILQRTSVNCGIGTNFYIITNLNRTQLRYFYPNAIIICNTKTITPNYGSRMNQGMFSDDNILANRYIGLKLRIITNSNVFS</sequence>
<gene>
    <name evidence="2" type="ORF">BECKDK2373B_GA0170837_11182</name>
</gene>
<dbReference type="EMBL" id="CAADEX010000118">
    <property type="protein sequence ID" value="VFJ62968.1"/>
    <property type="molecule type" value="Genomic_DNA"/>
</dbReference>
<organism evidence="2">
    <name type="scientific">Candidatus Kentrum sp. DK</name>
    <dbReference type="NCBI Taxonomy" id="2126562"/>
    <lineage>
        <taxon>Bacteria</taxon>
        <taxon>Pseudomonadati</taxon>
        <taxon>Pseudomonadota</taxon>
        <taxon>Gammaproteobacteria</taxon>
        <taxon>Candidatus Kentrum</taxon>
    </lineage>
</organism>
<evidence type="ECO:0000256" key="1">
    <source>
        <dbReference type="SAM" id="MobiDB-lite"/>
    </source>
</evidence>
<dbReference type="AntiFam" id="ANF00125">
    <property type="entry name" value="Shadow ORF (opposite lpxD)"/>
</dbReference>
<name>A0A450T8F2_9GAMM</name>